<protein>
    <submittedName>
        <fullName evidence="1">Uncharacterized protein</fullName>
    </submittedName>
</protein>
<gene>
    <name evidence="1" type="ORF">RY972_06185</name>
</gene>
<accession>A0ABZ0FDQ0</accession>
<keyword evidence="2" id="KW-1185">Reference proteome</keyword>
<dbReference type="Proteomes" id="UP001302667">
    <property type="component" value="Chromosome"/>
</dbReference>
<name>A0ABZ0FDQ0_9GAMM</name>
<dbReference type="EMBL" id="CP136584">
    <property type="protein sequence ID" value="WOE67652.1"/>
    <property type="molecule type" value="Genomic_DNA"/>
</dbReference>
<sequence length="109" mass="12587">MKKKSSDVNVTNLYDFENILTRFKRAKCEETLDLMYNGAIKKANESLSGKTLFNAHIAIERALDQCQQTFDKSQVGLNRKVNFILKEAEDLSKKYNPEDELRRLLSSII</sequence>
<evidence type="ECO:0000313" key="2">
    <source>
        <dbReference type="Proteomes" id="UP001302667"/>
    </source>
</evidence>
<proteinExistence type="predicted"/>
<organism evidence="1 2">
    <name type="scientific">Aeromonas allosaccharophila</name>
    <dbReference type="NCBI Taxonomy" id="656"/>
    <lineage>
        <taxon>Bacteria</taxon>
        <taxon>Pseudomonadati</taxon>
        <taxon>Pseudomonadota</taxon>
        <taxon>Gammaproteobacteria</taxon>
        <taxon>Aeromonadales</taxon>
        <taxon>Aeromonadaceae</taxon>
        <taxon>Aeromonas</taxon>
    </lineage>
</organism>
<reference evidence="1 2" key="1">
    <citation type="submission" date="2023-10" db="EMBL/GenBank/DDBJ databases">
        <title>Genome analysis of psychrotrophic aerobic bacterium Aeromonas allosaccharophila BIM B-1809 isolated from infected fish.</title>
        <authorList>
            <person name="Leanovich S.I."/>
            <person name="Sidarenka A.V."/>
            <person name="Akhremchuk A.E."/>
            <person name="Sikolenko M.A."/>
            <person name="Valentovich L.N."/>
        </authorList>
    </citation>
    <scope>NUCLEOTIDE SEQUENCE [LARGE SCALE GENOMIC DNA]</scope>
    <source>
        <strain evidence="1 2">BIM B-1809</strain>
    </source>
</reference>
<dbReference type="RefSeq" id="WP_258721225.1">
    <property type="nucleotide sequence ID" value="NZ_CP136584.1"/>
</dbReference>
<evidence type="ECO:0000313" key="1">
    <source>
        <dbReference type="EMBL" id="WOE67652.1"/>
    </source>
</evidence>